<comment type="caution">
    <text evidence="1">The sequence shown here is derived from an EMBL/GenBank/DDBJ whole genome shotgun (WGS) entry which is preliminary data.</text>
</comment>
<dbReference type="AlphaFoldDB" id="V4PF50"/>
<proteinExistence type="predicted"/>
<gene>
    <name evidence="1" type="ORF">ABENE_08005</name>
</gene>
<dbReference type="PATRIC" id="fig|1121022.4.peg.1609"/>
<protein>
    <submittedName>
        <fullName evidence="1">Uncharacterized protein</fullName>
    </submittedName>
</protein>
<accession>V4PF50</accession>
<keyword evidence="2" id="KW-1185">Reference proteome</keyword>
<evidence type="ECO:0000313" key="1">
    <source>
        <dbReference type="EMBL" id="ESQ92572.1"/>
    </source>
</evidence>
<sequence>MTWERIEDTGRQLRDNPYCYYNAENDLTYRQAFHALMNEREVPVNFAFLFNGPDILLPGYIEQTANVEYEDKSIEGRGARFLYDYTIKELGNYREAYTVITSISKYDIDPFYITADDERIHEYLGFILSFYMEINKINRVPPGGVRNAVHVIRDLIFTCRHTGKTIVKHNSESDQYLTLKLWEN</sequence>
<dbReference type="RefSeq" id="WP_018082355.1">
    <property type="nucleotide sequence ID" value="NZ_AQWM01000013.1"/>
</dbReference>
<dbReference type="STRING" id="1121022.GCA_000376105_02683"/>
<name>V4PF50_9CAUL</name>
<dbReference type="Proteomes" id="UP000017837">
    <property type="component" value="Unassembled WGS sequence"/>
</dbReference>
<reference evidence="1 2" key="1">
    <citation type="journal article" date="2014" name="Nature">
        <title>Sequential evolution of bacterial morphology by co-option of a developmental regulator.</title>
        <authorList>
            <person name="Jiang C."/>
            <person name="Brown P.J."/>
            <person name="Ducret A."/>
            <person name="Brun Y.V."/>
        </authorList>
    </citation>
    <scope>NUCLEOTIDE SEQUENCE [LARGE SCALE GENOMIC DNA]</scope>
    <source>
        <strain evidence="1 2">DSM 16100</strain>
    </source>
</reference>
<evidence type="ECO:0000313" key="2">
    <source>
        <dbReference type="Proteomes" id="UP000017837"/>
    </source>
</evidence>
<organism evidence="1 2">
    <name type="scientific">Asticcacaulis benevestitus DSM 16100 = ATCC BAA-896</name>
    <dbReference type="NCBI Taxonomy" id="1121022"/>
    <lineage>
        <taxon>Bacteria</taxon>
        <taxon>Pseudomonadati</taxon>
        <taxon>Pseudomonadota</taxon>
        <taxon>Alphaproteobacteria</taxon>
        <taxon>Caulobacterales</taxon>
        <taxon>Caulobacteraceae</taxon>
        <taxon>Asticcacaulis</taxon>
    </lineage>
</organism>
<dbReference type="EMBL" id="AWGB01000012">
    <property type="protein sequence ID" value="ESQ92572.1"/>
    <property type="molecule type" value="Genomic_DNA"/>
</dbReference>